<dbReference type="EMBL" id="CP101497">
    <property type="protein sequence ID" value="UTT63295.1"/>
    <property type="molecule type" value="Genomic_DNA"/>
</dbReference>
<protein>
    <recommendedName>
        <fullName evidence="4">Lysyl-tRNA synthetase</fullName>
    </recommendedName>
</protein>
<feature type="transmembrane region" description="Helical" evidence="1">
    <location>
        <begin position="6"/>
        <end position="26"/>
    </location>
</feature>
<evidence type="ECO:0008006" key="4">
    <source>
        <dbReference type="Google" id="ProtNLM"/>
    </source>
</evidence>
<dbReference type="Proteomes" id="UP001060039">
    <property type="component" value="Chromosome"/>
</dbReference>
<accession>A0ABY5FY98</accession>
<gene>
    <name evidence="2" type="ORF">NNL39_04105</name>
</gene>
<evidence type="ECO:0000313" key="3">
    <source>
        <dbReference type="Proteomes" id="UP001060039"/>
    </source>
</evidence>
<keyword evidence="1" id="KW-1133">Transmembrane helix</keyword>
<keyword evidence="1" id="KW-0812">Transmembrane</keyword>
<proteinExistence type="predicted"/>
<keyword evidence="3" id="KW-1185">Reference proteome</keyword>
<name>A0ABY5FY98_9MICO</name>
<keyword evidence="1" id="KW-0472">Membrane</keyword>
<evidence type="ECO:0000256" key="1">
    <source>
        <dbReference type="SAM" id="Phobius"/>
    </source>
</evidence>
<organism evidence="2 3">
    <name type="scientific">Microcella humidisoli</name>
    <dbReference type="NCBI Taxonomy" id="2963406"/>
    <lineage>
        <taxon>Bacteria</taxon>
        <taxon>Bacillati</taxon>
        <taxon>Actinomycetota</taxon>
        <taxon>Actinomycetes</taxon>
        <taxon>Micrococcales</taxon>
        <taxon>Microbacteriaceae</taxon>
        <taxon>Microcella</taxon>
    </lineage>
</organism>
<dbReference type="RefSeq" id="WP_255160427.1">
    <property type="nucleotide sequence ID" value="NZ_CP101497.1"/>
</dbReference>
<sequence length="60" mass="6980">MPEDFWGNAIFSVTPTIVIGLIFWFAMRAIIRADRSERETYSEIEAEERARLAARPDPHE</sequence>
<reference evidence="2" key="1">
    <citation type="submission" date="2022-07" db="EMBL/GenBank/DDBJ databases">
        <title>Taxonomic analysis of Microcella humidisoli nov. sp., isolated from riverside soil.</title>
        <authorList>
            <person name="Molina K.M."/>
            <person name="Kim S.B."/>
        </authorList>
    </citation>
    <scope>NUCLEOTIDE SEQUENCE</scope>
    <source>
        <strain evidence="2">MMS21-STM10</strain>
    </source>
</reference>
<evidence type="ECO:0000313" key="2">
    <source>
        <dbReference type="EMBL" id="UTT63295.1"/>
    </source>
</evidence>